<evidence type="ECO:0000313" key="4">
    <source>
        <dbReference type="EMBL" id="KZM86470.1"/>
    </source>
</evidence>
<sequence length="141" mass="14859">MSPKPNLHTLLPFLVLINLLNFPTLSSSETECTTYPCSPSPPSESATAGTMSPPQLTGGSVYPPPAPGGSLPTSPLPPGQASSATLPSPDSVVPWYPYYSKRPSHDTDQPSSTSRATRTVLIGSTVVLVFGFLVSSFQTFY</sequence>
<name>A0A161ZKF0_DAUCS</name>
<evidence type="ECO:0000313" key="5">
    <source>
        <dbReference type="EMBL" id="WOH07641.1"/>
    </source>
</evidence>
<feature type="region of interest" description="Disordered" evidence="1">
    <location>
        <begin position="30"/>
        <end position="91"/>
    </location>
</feature>
<dbReference type="EMBL" id="CP093349">
    <property type="protein sequence ID" value="WOH07641.1"/>
    <property type="molecule type" value="Genomic_DNA"/>
</dbReference>
<keyword evidence="3" id="KW-0732">Signal</keyword>
<dbReference type="Proteomes" id="UP000077755">
    <property type="component" value="Chromosome 7"/>
</dbReference>
<evidence type="ECO:0000256" key="2">
    <source>
        <dbReference type="SAM" id="Phobius"/>
    </source>
</evidence>
<protein>
    <submittedName>
        <fullName evidence="4">Uncharacterized protein</fullName>
    </submittedName>
</protein>
<keyword evidence="6" id="KW-1185">Reference proteome</keyword>
<proteinExistence type="predicted"/>
<gene>
    <name evidence="4" type="ORF">DCAR_023604</name>
    <name evidence="5" type="ORF">DCAR_0727074</name>
</gene>
<reference evidence="4" key="1">
    <citation type="journal article" date="2016" name="Nat. Genet.">
        <title>A high-quality carrot genome assembly provides new insights into carotenoid accumulation and asterid genome evolution.</title>
        <authorList>
            <person name="Iorizzo M."/>
            <person name="Ellison S."/>
            <person name="Senalik D."/>
            <person name="Zeng P."/>
            <person name="Satapoomin P."/>
            <person name="Huang J."/>
            <person name="Bowman M."/>
            <person name="Iovene M."/>
            <person name="Sanseverino W."/>
            <person name="Cavagnaro P."/>
            <person name="Yildiz M."/>
            <person name="Macko-Podgorni A."/>
            <person name="Moranska E."/>
            <person name="Grzebelus E."/>
            <person name="Grzebelus D."/>
            <person name="Ashrafi H."/>
            <person name="Zheng Z."/>
            <person name="Cheng S."/>
            <person name="Spooner D."/>
            <person name="Van Deynze A."/>
            <person name="Simon P."/>
        </authorList>
    </citation>
    <scope>NUCLEOTIDE SEQUENCE [LARGE SCALE GENOMIC DNA]</scope>
    <source>
        <tissue evidence="4">Leaf</tissue>
    </source>
</reference>
<feature type="compositionally biased region" description="Polar residues" evidence="1">
    <location>
        <begin position="49"/>
        <end position="58"/>
    </location>
</feature>
<dbReference type="AlphaFoldDB" id="A0A161ZKF0"/>
<dbReference type="Gramene" id="KZM86470">
    <property type="protein sequence ID" value="KZM86470"/>
    <property type="gene ID" value="DCAR_023604"/>
</dbReference>
<feature type="transmembrane region" description="Helical" evidence="2">
    <location>
        <begin position="120"/>
        <end position="140"/>
    </location>
</feature>
<feature type="chain" id="PRO_5007830927" evidence="3">
    <location>
        <begin position="29"/>
        <end position="141"/>
    </location>
</feature>
<evidence type="ECO:0000313" key="6">
    <source>
        <dbReference type="Proteomes" id="UP000077755"/>
    </source>
</evidence>
<evidence type="ECO:0000256" key="1">
    <source>
        <dbReference type="SAM" id="MobiDB-lite"/>
    </source>
</evidence>
<keyword evidence="2" id="KW-0812">Transmembrane</keyword>
<dbReference type="PANTHER" id="PTHR37702:SF1">
    <property type="entry name" value="HYDROXYPROLINE-RICH GLYCOPROTEIN FAMILY PROTEIN"/>
    <property type="match status" value="1"/>
</dbReference>
<accession>A0A161ZKF0</accession>
<keyword evidence="2" id="KW-1133">Transmembrane helix</keyword>
<dbReference type="OrthoDB" id="1742510at2759"/>
<organism evidence="4">
    <name type="scientific">Daucus carota subsp. sativus</name>
    <name type="common">Carrot</name>
    <dbReference type="NCBI Taxonomy" id="79200"/>
    <lineage>
        <taxon>Eukaryota</taxon>
        <taxon>Viridiplantae</taxon>
        <taxon>Streptophyta</taxon>
        <taxon>Embryophyta</taxon>
        <taxon>Tracheophyta</taxon>
        <taxon>Spermatophyta</taxon>
        <taxon>Magnoliopsida</taxon>
        <taxon>eudicotyledons</taxon>
        <taxon>Gunneridae</taxon>
        <taxon>Pentapetalae</taxon>
        <taxon>asterids</taxon>
        <taxon>campanulids</taxon>
        <taxon>Apiales</taxon>
        <taxon>Apiaceae</taxon>
        <taxon>Apioideae</taxon>
        <taxon>Scandiceae</taxon>
        <taxon>Daucinae</taxon>
        <taxon>Daucus</taxon>
        <taxon>Daucus sect. Daucus</taxon>
    </lineage>
</organism>
<keyword evidence="2" id="KW-0472">Membrane</keyword>
<dbReference type="PANTHER" id="PTHR37702">
    <property type="entry name" value="PROLINE-RICH FAMILY PROTEIN"/>
    <property type="match status" value="1"/>
</dbReference>
<feature type="compositionally biased region" description="Low complexity" evidence="1">
    <location>
        <begin position="30"/>
        <end position="48"/>
    </location>
</feature>
<feature type="signal peptide" evidence="3">
    <location>
        <begin position="1"/>
        <end position="28"/>
    </location>
</feature>
<evidence type="ECO:0000256" key="3">
    <source>
        <dbReference type="SAM" id="SignalP"/>
    </source>
</evidence>
<dbReference type="KEGG" id="dcr:108196172"/>
<reference evidence="5" key="2">
    <citation type="submission" date="2022-03" db="EMBL/GenBank/DDBJ databases">
        <title>Draft title - Genomic analysis of global carrot germplasm unveils the trajectory of domestication and the origin of high carotenoid orange carrot.</title>
        <authorList>
            <person name="Iorizzo M."/>
            <person name="Ellison S."/>
            <person name="Senalik D."/>
            <person name="Macko-Podgorni A."/>
            <person name="Grzebelus D."/>
            <person name="Bostan H."/>
            <person name="Rolling W."/>
            <person name="Curaba J."/>
            <person name="Simon P."/>
        </authorList>
    </citation>
    <scope>NUCLEOTIDE SEQUENCE</scope>
    <source>
        <tissue evidence="5">Leaf</tissue>
    </source>
</reference>
<dbReference type="EMBL" id="LNRQ01000007">
    <property type="protein sequence ID" value="KZM86470.1"/>
    <property type="molecule type" value="Genomic_DNA"/>
</dbReference>